<accession>A0A1M7YLL3</accession>
<protein>
    <submittedName>
        <fullName evidence="3">Uncharacterized protein</fullName>
    </submittedName>
</protein>
<dbReference type="AlphaFoldDB" id="A0A1M7YLL3"/>
<evidence type="ECO:0000256" key="1">
    <source>
        <dbReference type="SAM" id="Phobius"/>
    </source>
</evidence>
<evidence type="ECO:0000313" key="2">
    <source>
        <dbReference type="EMBL" id="SHO52808.1"/>
    </source>
</evidence>
<keyword evidence="1" id="KW-0472">Membrane</keyword>
<keyword evidence="1" id="KW-0812">Transmembrane</keyword>
<gene>
    <name evidence="2" type="ORF">SAMN02745220_04780</name>
    <name evidence="3" type="ORF">SAMN02745220_05154</name>
</gene>
<organism evidence="3 4">
    <name type="scientific">Desulfopila aestuarii DSM 18488</name>
    <dbReference type="NCBI Taxonomy" id="1121416"/>
    <lineage>
        <taxon>Bacteria</taxon>
        <taxon>Pseudomonadati</taxon>
        <taxon>Thermodesulfobacteriota</taxon>
        <taxon>Desulfobulbia</taxon>
        <taxon>Desulfobulbales</taxon>
        <taxon>Desulfocapsaceae</taxon>
        <taxon>Desulfopila</taxon>
    </lineage>
</organism>
<keyword evidence="1" id="KW-1133">Transmembrane helix</keyword>
<feature type="non-terminal residue" evidence="3">
    <location>
        <position position="51"/>
    </location>
</feature>
<dbReference type="EMBL" id="FRFE01000057">
    <property type="protein sequence ID" value="SHO53488.1"/>
    <property type="molecule type" value="Genomic_DNA"/>
</dbReference>
<reference evidence="3 4" key="1">
    <citation type="submission" date="2016-12" db="EMBL/GenBank/DDBJ databases">
        <authorList>
            <person name="Song W.-J."/>
            <person name="Kurnit D.M."/>
        </authorList>
    </citation>
    <scope>NUCLEOTIDE SEQUENCE [LARGE SCALE GENOMIC DNA]</scope>
    <source>
        <strain evidence="3 4">DSM 18488</strain>
    </source>
</reference>
<name>A0A1M7YLL3_9BACT</name>
<evidence type="ECO:0000313" key="4">
    <source>
        <dbReference type="Proteomes" id="UP000184603"/>
    </source>
</evidence>
<dbReference type="Proteomes" id="UP000184603">
    <property type="component" value="Unassembled WGS sequence"/>
</dbReference>
<evidence type="ECO:0000313" key="3">
    <source>
        <dbReference type="EMBL" id="SHO53488.1"/>
    </source>
</evidence>
<proteinExistence type="predicted"/>
<keyword evidence="4" id="KW-1185">Reference proteome</keyword>
<feature type="transmembrane region" description="Helical" evidence="1">
    <location>
        <begin position="6"/>
        <end position="27"/>
    </location>
</feature>
<dbReference type="EMBL" id="FRFE01000041">
    <property type="protein sequence ID" value="SHO52808.1"/>
    <property type="molecule type" value="Genomic_DNA"/>
</dbReference>
<sequence length="51" mass="5627">MAVDLSTMLNLNALIAALLSVLMNVFAWRKKGYKGFRTISFSYIVFGAGLL</sequence>